<dbReference type="InterPro" id="IPR050109">
    <property type="entry name" value="HTH-type_TetR-like_transc_reg"/>
</dbReference>
<keyword evidence="3" id="KW-0804">Transcription</keyword>
<dbReference type="Proteomes" id="UP000198688">
    <property type="component" value="Chromosome I"/>
</dbReference>
<dbReference type="InterPro" id="IPR009057">
    <property type="entry name" value="Homeodomain-like_sf"/>
</dbReference>
<keyword evidence="2 4" id="KW-0238">DNA-binding</keyword>
<dbReference type="STRING" id="113562.SAMN04489716_7476"/>
<reference evidence="6 7" key="1">
    <citation type="submission" date="2016-10" db="EMBL/GenBank/DDBJ databases">
        <authorList>
            <person name="de Groot N.N."/>
        </authorList>
    </citation>
    <scope>NUCLEOTIDE SEQUENCE [LARGE SCALE GENOMIC DNA]</scope>
    <source>
        <strain evidence="6 7">DSM 43941</strain>
    </source>
</reference>
<dbReference type="PROSITE" id="PS50977">
    <property type="entry name" value="HTH_TETR_2"/>
    <property type="match status" value="1"/>
</dbReference>
<dbReference type="EMBL" id="LT629758">
    <property type="protein sequence ID" value="SDT75989.1"/>
    <property type="molecule type" value="Genomic_DNA"/>
</dbReference>
<dbReference type="AlphaFoldDB" id="A0A1H2D084"/>
<accession>A0A1H2D084</accession>
<organism evidence="6 7">
    <name type="scientific">Actinoplanes derwentensis</name>
    <dbReference type="NCBI Taxonomy" id="113562"/>
    <lineage>
        <taxon>Bacteria</taxon>
        <taxon>Bacillati</taxon>
        <taxon>Actinomycetota</taxon>
        <taxon>Actinomycetes</taxon>
        <taxon>Micromonosporales</taxon>
        <taxon>Micromonosporaceae</taxon>
        <taxon>Actinoplanes</taxon>
    </lineage>
</organism>
<evidence type="ECO:0000313" key="6">
    <source>
        <dbReference type="EMBL" id="SDT75989.1"/>
    </source>
</evidence>
<evidence type="ECO:0000313" key="7">
    <source>
        <dbReference type="Proteomes" id="UP000198688"/>
    </source>
</evidence>
<dbReference type="Pfam" id="PF00440">
    <property type="entry name" value="TetR_N"/>
    <property type="match status" value="1"/>
</dbReference>
<feature type="DNA-binding region" description="H-T-H motif" evidence="4">
    <location>
        <begin position="38"/>
        <end position="57"/>
    </location>
</feature>
<dbReference type="OrthoDB" id="8479950at2"/>
<dbReference type="GO" id="GO:0003700">
    <property type="term" value="F:DNA-binding transcription factor activity"/>
    <property type="evidence" value="ECO:0007669"/>
    <property type="project" value="TreeGrafter"/>
</dbReference>
<evidence type="ECO:0000256" key="2">
    <source>
        <dbReference type="ARBA" id="ARBA00023125"/>
    </source>
</evidence>
<keyword evidence="1" id="KW-0805">Transcription regulation</keyword>
<evidence type="ECO:0000256" key="4">
    <source>
        <dbReference type="PROSITE-ProRule" id="PRU00335"/>
    </source>
</evidence>
<evidence type="ECO:0000256" key="3">
    <source>
        <dbReference type="ARBA" id="ARBA00023163"/>
    </source>
</evidence>
<dbReference type="PANTHER" id="PTHR30055:SF234">
    <property type="entry name" value="HTH-TYPE TRANSCRIPTIONAL REGULATOR BETI"/>
    <property type="match status" value="1"/>
</dbReference>
<dbReference type="GO" id="GO:0000976">
    <property type="term" value="F:transcription cis-regulatory region binding"/>
    <property type="evidence" value="ECO:0007669"/>
    <property type="project" value="TreeGrafter"/>
</dbReference>
<feature type="domain" description="HTH tetR-type" evidence="5">
    <location>
        <begin position="15"/>
        <end position="75"/>
    </location>
</feature>
<dbReference type="SUPFAM" id="SSF46689">
    <property type="entry name" value="Homeodomain-like"/>
    <property type="match status" value="1"/>
</dbReference>
<proteinExistence type="predicted"/>
<protein>
    <submittedName>
        <fullName evidence="6">DNA-binding transcriptional regulator, AcrR family</fullName>
    </submittedName>
</protein>
<gene>
    <name evidence="6" type="ORF">SAMN04489716_7476</name>
</gene>
<keyword evidence="7" id="KW-1185">Reference proteome</keyword>
<dbReference type="RefSeq" id="WP_092552103.1">
    <property type="nucleotide sequence ID" value="NZ_BOMJ01000035.1"/>
</dbReference>
<evidence type="ECO:0000259" key="5">
    <source>
        <dbReference type="PROSITE" id="PS50977"/>
    </source>
</evidence>
<dbReference type="PANTHER" id="PTHR30055">
    <property type="entry name" value="HTH-TYPE TRANSCRIPTIONAL REGULATOR RUTR"/>
    <property type="match status" value="1"/>
</dbReference>
<dbReference type="InterPro" id="IPR001647">
    <property type="entry name" value="HTH_TetR"/>
</dbReference>
<evidence type="ECO:0000256" key="1">
    <source>
        <dbReference type="ARBA" id="ARBA00023015"/>
    </source>
</evidence>
<sequence>MPRTDRRPRQRLDAETRRLEILRVAGEAFGAQPYDRVSVARVAETAGASEALVHRYFAGKSGLYIAVIEAGVGQLLDRQRDAIEATPGGSRDRLATTVGIYLDVVAEWSTGWLNPVQSPSGEPAAAVGLRREVRDTYADLLRELLKLPDDPRLDYAIYGYLSFLDAACQCWAERGYPAGDRGLITDQAIAALTAALTAAGHPDALR</sequence>
<dbReference type="Gene3D" id="1.10.357.10">
    <property type="entry name" value="Tetracycline Repressor, domain 2"/>
    <property type="match status" value="1"/>
</dbReference>
<name>A0A1H2D084_9ACTN</name>